<gene>
    <name evidence="2" type="ORF">G2W53_019120</name>
</gene>
<sequence length="32" mass="3803">MHDIQERKISNSQRHPDKKRLVVMTKTEAKTP</sequence>
<protein>
    <submittedName>
        <fullName evidence="2">Uncharacterized protein</fullName>
    </submittedName>
</protein>
<keyword evidence="3" id="KW-1185">Reference proteome</keyword>
<name>A0A834TWE0_9FABA</name>
<accession>A0A834TWE0</accession>
<evidence type="ECO:0000256" key="1">
    <source>
        <dbReference type="SAM" id="MobiDB-lite"/>
    </source>
</evidence>
<comment type="caution">
    <text evidence="2">The sequence shown here is derived from an EMBL/GenBank/DDBJ whole genome shotgun (WGS) entry which is preliminary data.</text>
</comment>
<reference evidence="2" key="1">
    <citation type="submission" date="2020-09" db="EMBL/GenBank/DDBJ databases">
        <title>Genome-Enabled Discovery of Anthraquinone Biosynthesis in Senna tora.</title>
        <authorList>
            <person name="Kang S.-H."/>
            <person name="Pandey R.P."/>
            <person name="Lee C.-M."/>
            <person name="Sim J.-S."/>
            <person name="Jeong J.-T."/>
            <person name="Choi B.-S."/>
            <person name="Jung M."/>
            <person name="Ginzburg D."/>
            <person name="Zhao K."/>
            <person name="Won S.Y."/>
            <person name="Oh T.-J."/>
            <person name="Yu Y."/>
            <person name="Kim N.-H."/>
            <person name="Lee O.R."/>
            <person name="Lee T.-H."/>
            <person name="Bashyal P."/>
            <person name="Kim T.-S."/>
            <person name="Lee W.-H."/>
            <person name="Kawkins C."/>
            <person name="Kim C.-K."/>
            <person name="Kim J.S."/>
            <person name="Ahn B.O."/>
            <person name="Rhee S.Y."/>
            <person name="Sohng J.K."/>
        </authorList>
    </citation>
    <scope>NUCLEOTIDE SEQUENCE</scope>
    <source>
        <tissue evidence="2">Leaf</tissue>
    </source>
</reference>
<evidence type="ECO:0000313" key="2">
    <source>
        <dbReference type="EMBL" id="KAF7827956.1"/>
    </source>
</evidence>
<dbReference type="EMBL" id="JAAIUW010000006">
    <property type="protein sequence ID" value="KAF7827956.1"/>
    <property type="molecule type" value="Genomic_DNA"/>
</dbReference>
<feature type="region of interest" description="Disordered" evidence="1">
    <location>
        <begin position="1"/>
        <end position="32"/>
    </location>
</feature>
<dbReference type="Proteomes" id="UP000634136">
    <property type="component" value="Unassembled WGS sequence"/>
</dbReference>
<dbReference type="AlphaFoldDB" id="A0A834TWE0"/>
<organism evidence="2 3">
    <name type="scientific">Senna tora</name>
    <dbReference type="NCBI Taxonomy" id="362788"/>
    <lineage>
        <taxon>Eukaryota</taxon>
        <taxon>Viridiplantae</taxon>
        <taxon>Streptophyta</taxon>
        <taxon>Embryophyta</taxon>
        <taxon>Tracheophyta</taxon>
        <taxon>Spermatophyta</taxon>
        <taxon>Magnoliopsida</taxon>
        <taxon>eudicotyledons</taxon>
        <taxon>Gunneridae</taxon>
        <taxon>Pentapetalae</taxon>
        <taxon>rosids</taxon>
        <taxon>fabids</taxon>
        <taxon>Fabales</taxon>
        <taxon>Fabaceae</taxon>
        <taxon>Caesalpinioideae</taxon>
        <taxon>Cassia clade</taxon>
        <taxon>Senna</taxon>
    </lineage>
</organism>
<evidence type="ECO:0000313" key="3">
    <source>
        <dbReference type="Proteomes" id="UP000634136"/>
    </source>
</evidence>
<proteinExistence type="predicted"/>